<feature type="region of interest" description="Disordered" evidence="1">
    <location>
        <begin position="1"/>
        <end position="28"/>
    </location>
</feature>
<feature type="domain" description="Autotransporter" evidence="2">
    <location>
        <begin position="789"/>
        <end position="1059"/>
    </location>
</feature>
<dbReference type="Pfam" id="PF03797">
    <property type="entry name" value="Autotransporter"/>
    <property type="match status" value="1"/>
</dbReference>
<reference evidence="3 4" key="1">
    <citation type="submission" date="2016-10" db="EMBL/GenBank/DDBJ databases">
        <authorList>
            <person name="de Groot N.N."/>
        </authorList>
    </citation>
    <scope>NUCLEOTIDE SEQUENCE [LARGE SCALE GENOMIC DNA]</scope>
    <source>
        <strain evidence="3 4">JCM 21544</strain>
    </source>
</reference>
<dbReference type="STRING" id="137658.SAMN05216186_10582"/>
<keyword evidence="4" id="KW-1185">Reference proteome</keyword>
<dbReference type="Gene3D" id="2.40.128.130">
    <property type="entry name" value="Autotransporter beta-domain"/>
    <property type="match status" value="1"/>
</dbReference>
<dbReference type="NCBIfam" id="TIGR01414">
    <property type="entry name" value="autotrans_barl"/>
    <property type="match status" value="1"/>
</dbReference>
<dbReference type="AlphaFoldDB" id="A0A1G9A2M4"/>
<sequence length="1059" mass="108768">MPCLPPKRVSRPAARHPSGYLPQATGPEASTYPRKTLAQSISVALLAGLAAWPSVSGAVIYDEPITGVANNDRPGGTGGYDPAYALTEIDGVLHYTFANGDSVALEGTGTDVLAVSLSTASAPVALDTGGSQPLSISAVRKQSGVWGLAIGIDDAGTALTVNGDSTIKAQADDSSATGGGVAIGVRATSGANIVFNGTTSIDAFTPGKAQGIFTSGGSTITFNGPTHILAQSRETLEGVYNSNLSTIIFNGDTTVLAHSIWPSDNAHGIYNDNVGSRLTVNGNLTLESIAQGSTAFGIRNQGILTVTGDSTVNVSSPRSAFGVANTHWRARMNWDGDLQITVRGGSYVPFGNPSGISNDRTPGAQMDYNGAVSADVLSAAVTYGITNTGDIRFNSTSDPVSFTVASTCSTCDVYGFRNLGSISVAGDLNITTSPSGTGNAYSLWSVPLDTQNASITVNQNGGHSVQLDGHIVTATSDNGSFLGSVDVNFDTANSFLAGLAGGWQSSTAYSIGRTTLAFSNGARWIPQGTGTMSTDFGSGSLTLGDAGMIDMASYWGTFAPSSIPSHSYRTLLINSTKGATVSLNDDARFRLLSDITGASGTVTADKIVFGSGITGFSATGTQGISIAYDPVLDDVSWVNASTISSGTTIQAASPITIVDARAAAGGTATFAAATGLARAWSGTYENNLVSFSYAPQVSLSADGRRILLTGIVIGSGGSVATLADNGAEGSVSSAVGTVATGENVAVAVAAMRPAETVLTAADAADSLVNLWSQDGQASAQHARTQLRSSDAEDTAVWVRGDAGELDAKTAYSRDHSQRYNGVTAGADRRFTRDGASSAVGVSFGQTRSNANYEQGKGELSETTLGLYSGWAADGGPYVVLGADASMLENRYTARDSVGRHIAGKYRTPAARVYADSGYPFRFSEGYYIEPQLGLSVGAIRGSEHTTRNGVKIEQDGQVNSVARAGVEVGRTLQGLGVNGGLYARASALRYMGDDLEIEASQDGATVIPDTADRNGTGSEFVLGGDIGFGLTSLYLEASEATGVDTKRNWAVQAGLRHSW</sequence>
<organism evidence="3 4">
    <name type="scientific">Pseudomonas indica</name>
    <dbReference type="NCBI Taxonomy" id="137658"/>
    <lineage>
        <taxon>Bacteria</taxon>
        <taxon>Pseudomonadati</taxon>
        <taxon>Pseudomonadota</taxon>
        <taxon>Gammaproteobacteria</taxon>
        <taxon>Pseudomonadales</taxon>
        <taxon>Pseudomonadaceae</taxon>
        <taxon>Pseudomonas</taxon>
    </lineage>
</organism>
<dbReference type="InterPro" id="IPR003991">
    <property type="entry name" value="Pertactin_virulence_factor"/>
</dbReference>
<accession>A0A1G9A2M4</accession>
<evidence type="ECO:0000313" key="3">
    <source>
        <dbReference type="EMBL" id="SDK21612.1"/>
    </source>
</evidence>
<name>A0A1G9A2M4_9PSED</name>
<dbReference type="SMART" id="SM00869">
    <property type="entry name" value="Autotransporter"/>
    <property type="match status" value="1"/>
</dbReference>
<dbReference type="InterPro" id="IPR036709">
    <property type="entry name" value="Autotransporte_beta_dom_sf"/>
</dbReference>
<dbReference type="EMBL" id="FNFD01000005">
    <property type="protein sequence ID" value="SDK21612.1"/>
    <property type="molecule type" value="Genomic_DNA"/>
</dbReference>
<evidence type="ECO:0000259" key="2">
    <source>
        <dbReference type="PROSITE" id="PS51208"/>
    </source>
</evidence>
<dbReference type="SUPFAM" id="SSF103515">
    <property type="entry name" value="Autotransporter"/>
    <property type="match status" value="1"/>
</dbReference>
<proteinExistence type="predicted"/>
<gene>
    <name evidence="3" type="ORF">SAMN05216186_10582</name>
</gene>
<dbReference type="Proteomes" id="UP000198706">
    <property type="component" value="Unassembled WGS sequence"/>
</dbReference>
<protein>
    <submittedName>
        <fullName evidence="3">Outer membrane autotransporter barrel domain-containing protein</fullName>
    </submittedName>
</protein>
<evidence type="ECO:0000313" key="4">
    <source>
        <dbReference type="Proteomes" id="UP000198706"/>
    </source>
</evidence>
<dbReference type="InterPro" id="IPR006315">
    <property type="entry name" value="OM_autotransptr_brl_dom"/>
</dbReference>
<dbReference type="PRINTS" id="PR01484">
    <property type="entry name" value="PRTACTNFAMLY"/>
</dbReference>
<dbReference type="GO" id="GO:0019867">
    <property type="term" value="C:outer membrane"/>
    <property type="evidence" value="ECO:0007669"/>
    <property type="project" value="InterPro"/>
</dbReference>
<dbReference type="PROSITE" id="PS51208">
    <property type="entry name" value="AUTOTRANSPORTER"/>
    <property type="match status" value="1"/>
</dbReference>
<dbReference type="InterPro" id="IPR005546">
    <property type="entry name" value="Autotransporte_beta"/>
</dbReference>
<evidence type="ECO:0000256" key="1">
    <source>
        <dbReference type="SAM" id="MobiDB-lite"/>
    </source>
</evidence>